<protein>
    <submittedName>
        <fullName evidence="1">Uncharacterized protein</fullName>
    </submittedName>
</protein>
<dbReference type="AlphaFoldDB" id="A0A218WSZ1"/>
<organism evidence="1 2">
    <name type="scientific">Punica granatum</name>
    <name type="common">Pomegranate</name>
    <dbReference type="NCBI Taxonomy" id="22663"/>
    <lineage>
        <taxon>Eukaryota</taxon>
        <taxon>Viridiplantae</taxon>
        <taxon>Streptophyta</taxon>
        <taxon>Embryophyta</taxon>
        <taxon>Tracheophyta</taxon>
        <taxon>Spermatophyta</taxon>
        <taxon>Magnoliopsida</taxon>
        <taxon>eudicotyledons</taxon>
        <taxon>Gunneridae</taxon>
        <taxon>Pentapetalae</taxon>
        <taxon>rosids</taxon>
        <taxon>malvids</taxon>
        <taxon>Myrtales</taxon>
        <taxon>Lythraceae</taxon>
        <taxon>Punica</taxon>
    </lineage>
</organism>
<dbReference type="EMBL" id="MTKT01003261">
    <property type="protein sequence ID" value="OWM75331.1"/>
    <property type="molecule type" value="Genomic_DNA"/>
</dbReference>
<evidence type="ECO:0000313" key="2">
    <source>
        <dbReference type="Proteomes" id="UP000197138"/>
    </source>
</evidence>
<evidence type="ECO:0000313" key="1">
    <source>
        <dbReference type="EMBL" id="OWM75331.1"/>
    </source>
</evidence>
<comment type="caution">
    <text evidence="1">The sequence shown here is derived from an EMBL/GenBank/DDBJ whole genome shotgun (WGS) entry which is preliminary data.</text>
</comment>
<accession>A0A218WSZ1</accession>
<reference evidence="2" key="1">
    <citation type="journal article" date="2017" name="Plant J.">
        <title>The pomegranate (Punica granatum L.) genome and the genomics of punicalagin biosynthesis.</title>
        <authorList>
            <person name="Qin G."/>
            <person name="Xu C."/>
            <person name="Ming R."/>
            <person name="Tang H."/>
            <person name="Guyot R."/>
            <person name="Kramer E.M."/>
            <person name="Hu Y."/>
            <person name="Yi X."/>
            <person name="Qi Y."/>
            <person name="Xu X."/>
            <person name="Gao Z."/>
            <person name="Pan H."/>
            <person name="Jian J."/>
            <person name="Tian Y."/>
            <person name="Yue Z."/>
            <person name="Xu Y."/>
        </authorList>
    </citation>
    <scope>NUCLEOTIDE SEQUENCE [LARGE SCALE GENOMIC DNA]</scope>
    <source>
        <strain evidence="2">cv. Dabenzi</strain>
    </source>
</reference>
<proteinExistence type="predicted"/>
<gene>
    <name evidence="1" type="ORF">CDL15_Pgr012291</name>
</gene>
<name>A0A218WSZ1_PUNGR</name>
<dbReference type="Proteomes" id="UP000197138">
    <property type="component" value="Unassembled WGS sequence"/>
</dbReference>
<sequence length="178" mass="18978">MTRSVPTSLAGVTHYGDLGANFNQGGPSLRRLPRLCWRDLQPGMPQCTSLAEVVLARTSTGDAPVYVAWKCLSWVDDVRGGLAVLGKARGAGSHEDRSPFVGIHLNESNKEFKENCACCPSIQLATPTEVDEIHVLIGGMIVLVSPTIEGWGHALFVELSLSVFAVEGLDLLLGVPLG</sequence>